<sequence>MPSEIVRNLCVVFDISLTMHSHITNLCSSLTFQLRNITRIRKVLDFDKCQLIVRALVLSRLDYGNGLLFGSNISDIQRLQRVQNWAAKLICGDTKYEHASPCL</sequence>
<evidence type="ECO:0000313" key="2">
    <source>
        <dbReference type="Proteomes" id="UP001152320"/>
    </source>
</evidence>
<comment type="caution">
    <text evidence="1">The sequence shown here is derived from an EMBL/GenBank/DDBJ whole genome shotgun (WGS) entry which is preliminary data.</text>
</comment>
<reference evidence="1" key="1">
    <citation type="submission" date="2021-10" db="EMBL/GenBank/DDBJ databases">
        <title>Tropical sea cucumber genome reveals ecological adaptation and Cuvierian tubules defense mechanism.</title>
        <authorList>
            <person name="Chen T."/>
        </authorList>
    </citation>
    <scope>NUCLEOTIDE SEQUENCE</scope>
    <source>
        <strain evidence="1">Nanhai2018</strain>
        <tissue evidence="1">Muscle</tissue>
    </source>
</reference>
<keyword evidence="2" id="KW-1185">Reference proteome</keyword>
<accession>A0A9Q1BW00</accession>
<proteinExistence type="predicted"/>
<organism evidence="1 2">
    <name type="scientific">Holothuria leucospilota</name>
    <name type="common">Black long sea cucumber</name>
    <name type="synonym">Mertensiothuria leucospilota</name>
    <dbReference type="NCBI Taxonomy" id="206669"/>
    <lineage>
        <taxon>Eukaryota</taxon>
        <taxon>Metazoa</taxon>
        <taxon>Echinodermata</taxon>
        <taxon>Eleutherozoa</taxon>
        <taxon>Echinozoa</taxon>
        <taxon>Holothuroidea</taxon>
        <taxon>Aspidochirotacea</taxon>
        <taxon>Aspidochirotida</taxon>
        <taxon>Holothuriidae</taxon>
        <taxon>Holothuria</taxon>
    </lineage>
</organism>
<dbReference type="Proteomes" id="UP001152320">
    <property type="component" value="Chromosome 11"/>
</dbReference>
<evidence type="ECO:0000313" key="1">
    <source>
        <dbReference type="EMBL" id="KAJ8033561.1"/>
    </source>
</evidence>
<dbReference type="AlphaFoldDB" id="A0A9Q1BW00"/>
<dbReference type="OrthoDB" id="8939918at2759"/>
<dbReference type="EMBL" id="JAIZAY010000011">
    <property type="protein sequence ID" value="KAJ8033561.1"/>
    <property type="molecule type" value="Genomic_DNA"/>
</dbReference>
<gene>
    <name evidence="1" type="ORF">HOLleu_23849</name>
</gene>
<protein>
    <submittedName>
        <fullName evidence="1">Uncharacterized protein</fullName>
    </submittedName>
</protein>
<name>A0A9Q1BW00_HOLLE</name>